<dbReference type="Proteomes" id="UP000842519">
    <property type="component" value="Unassembled WGS sequence"/>
</dbReference>
<evidence type="ECO:0000313" key="2">
    <source>
        <dbReference type="EMBL" id="PNY65770.1"/>
    </source>
</evidence>
<reference evidence="2 3" key="2">
    <citation type="submission" date="2018-01" db="EMBL/GenBank/DDBJ databases">
        <title>Draft Genomic Sequencing Of Potential Extraintestinal Pathogenic Escherichia coli B8S18 Isolated From Retail Chicken Skin.</title>
        <authorList>
            <person name="Xu A."/>
            <person name="Tilman S."/>
            <person name="Wisser-Parker K."/>
            <person name="Sheen S."/>
            <person name="Sommers C."/>
        </authorList>
    </citation>
    <scope>NUCLEOTIDE SEQUENCE [LARGE SCALE GENOMIC DNA]</scope>
    <source>
        <strain evidence="2 3">B8S18Com</strain>
    </source>
</reference>
<evidence type="ECO:0000313" key="4">
    <source>
        <dbReference type="Proteomes" id="UP000842519"/>
    </source>
</evidence>
<gene>
    <name evidence="2" type="ORF">C2M16_21510</name>
    <name evidence="1" type="ORF">HLZ39_12245</name>
</gene>
<dbReference type="RefSeq" id="WP_021523153.1">
    <property type="nucleotide sequence ID" value="NZ_AP022069.1"/>
</dbReference>
<name>A0A1V3V570_ECOLX</name>
<evidence type="ECO:0000313" key="1">
    <source>
        <dbReference type="EMBL" id="HAJ5805271.1"/>
    </source>
</evidence>
<proteinExistence type="predicted"/>
<reference evidence="1 4" key="1">
    <citation type="journal article" date="2018" name="Genome Biol.">
        <title>SKESA: strategic k-mer extension for scrupulous assemblies.</title>
        <authorList>
            <person name="Souvorov A."/>
            <person name="Agarwala R."/>
            <person name="Lipman D.J."/>
        </authorList>
    </citation>
    <scope>NUCLEOTIDE SEQUENCE [LARGE SCALE GENOMIC DNA]</scope>
    <source>
        <strain evidence="4">ecoli[ST-405]</strain>
        <strain evidence="1">Ecoli[ST-405]</strain>
    </source>
</reference>
<accession>A0A1V3V570</accession>
<dbReference type="EMBL" id="PPHQ01000021">
    <property type="protein sequence ID" value="PNY65770.1"/>
    <property type="molecule type" value="Genomic_DNA"/>
</dbReference>
<reference evidence="1" key="3">
    <citation type="submission" date="2019-11" db="EMBL/GenBank/DDBJ databases">
        <authorList>
            <consortium name="NCBI Pathogen Detection Project"/>
        </authorList>
    </citation>
    <scope>NUCLEOTIDE SEQUENCE</scope>
    <source>
        <strain evidence="1">Ecoli[ST-405]</strain>
    </source>
</reference>
<dbReference type="AlphaFoldDB" id="A0A1V3V570"/>
<dbReference type="Proteomes" id="UP000236598">
    <property type="component" value="Unassembled WGS sequence"/>
</dbReference>
<evidence type="ECO:0000313" key="3">
    <source>
        <dbReference type="Proteomes" id="UP000236598"/>
    </source>
</evidence>
<comment type="caution">
    <text evidence="2">The sequence shown here is derived from an EMBL/GenBank/DDBJ whole genome shotgun (WGS) entry which is preliminary data.</text>
</comment>
<dbReference type="EMBL" id="DABGKQ010000016">
    <property type="protein sequence ID" value="HAJ5805271.1"/>
    <property type="molecule type" value="Genomic_DNA"/>
</dbReference>
<organism evidence="2 3">
    <name type="scientific">Escherichia coli</name>
    <dbReference type="NCBI Taxonomy" id="562"/>
    <lineage>
        <taxon>Bacteria</taxon>
        <taxon>Pseudomonadati</taxon>
        <taxon>Pseudomonadota</taxon>
        <taxon>Gammaproteobacteria</taxon>
        <taxon>Enterobacterales</taxon>
        <taxon>Enterobacteriaceae</taxon>
        <taxon>Escherichia</taxon>
    </lineage>
</organism>
<protein>
    <submittedName>
        <fullName evidence="2">Uncharacterized protein</fullName>
    </submittedName>
</protein>
<sequence length="342" mass="40169">MVKKITHLVKNDYFLTEIIFSKLSSEKIYFYNLTEITNICATKNILVNLYKSRIKPLFLIVIAYIKRKIHSKNDHAIYFGIEDYKGISSCVYKFSFCANQAIWLWNPRRTLNISEIEFKILLITLKITGVQVWTFDYNDSVKYKLNYHPQVYSLEFSRQVLNKKLCEELTNPVMFDIFFVGVDKGRLELLNTFAKLLDDASLSFSISVLPDKNKHYDECERLLAKNAMNYDEYLDKLFQTTAILEIVQPGQGGLTIRTLEALFYNKKLITNNESITEYDFYNADNIFIYKEQDCNIDALKSFLKKNNVIIEQNILRKYDINHLINEILQSPYSSNLNERKSN</sequence>